<dbReference type="Proteomes" id="UP000824041">
    <property type="component" value="Unassembled WGS sequence"/>
</dbReference>
<proteinExistence type="predicted"/>
<accession>A0A9D2DTK8</accession>
<dbReference type="InterPro" id="IPR006158">
    <property type="entry name" value="Cobalamin-bd"/>
</dbReference>
<name>A0A9D2DTK8_9FIRM</name>
<keyword evidence="5" id="KW-0411">Iron-sulfur</keyword>
<sequence>MKILLAACNAKYIHSNPAVYALRAYAGKYREQILIREYTINQEKDDVLRDLYESGADVICFSCYIWNISYIRALLEDLPKILPGAAFWAGGPEVSFDPEQVLKAVPCMTGIMVGEGEETFLELADLYLGEKGTLAGIKGIVYREKDRIIRTERRNPVELSSLPFAYEDLSDFKNRIIYYESSRGCPFSCSYCLSSVDKALRFRSLDLVKKELQFFIDRQVPQVKFVDRTFNCRHSHAMEIWRYITEHDRGVTNFHFEISADLLNEEELALMEKMRPGLIQLEIGVQSVNPGTLQAISRKADFEKIKTSVKRIHSCGNIHQHLDLIAGLPYEDYESFRDSFNQVYALKPHQLQLGFLKVLKGSRMMECTEKYGILYKSSEPYEVLGTSWLSYKEILKLKTVESMVEVYYNSGQFQYTLAYLERFFSDAFGFFEALGRFYKEKGYLTLSHSRLRRYEILLEFLTGYRELSLDKVKDCMVYDLYLRENLKSRPSFALCQREYEKEIWTYRKEKKIPKTAHIEVFRDGRAVLFDYTKRNPLTNNGKTEEVNLYGNV</sequence>
<dbReference type="CDD" id="cd02068">
    <property type="entry name" value="radical_SAM_B12_BD"/>
    <property type="match status" value="1"/>
</dbReference>
<evidence type="ECO:0000256" key="2">
    <source>
        <dbReference type="ARBA" id="ARBA00022691"/>
    </source>
</evidence>
<dbReference type="InterPro" id="IPR007197">
    <property type="entry name" value="rSAM"/>
</dbReference>
<evidence type="ECO:0000256" key="4">
    <source>
        <dbReference type="ARBA" id="ARBA00023004"/>
    </source>
</evidence>
<dbReference type="SMART" id="SM00729">
    <property type="entry name" value="Elp3"/>
    <property type="match status" value="1"/>
</dbReference>
<evidence type="ECO:0000256" key="3">
    <source>
        <dbReference type="ARBA" id="ARBA00022723"/>
    </source>
</evidence>
<dbReference type="Pfam" id="PF02310">
    <property type="entry name" value="B12-binding"/>
    <property type="match status" value="1"/>
</dbReference>
<comment type="caution">
    <text evidence="8">The sequence shown here is derived from an EMBL/GenBank/DDBJ whole genome shotgun (WGS) entry which is preliminary data.</text>
</comment>
<dbReference type="SFLD" id="SFLDG01082">
    <property type="entry name" value="B12-binding_domain_containing"/>
    <property type="match status" value="1"/>
</dbReference>
<dbReference type="PROSITE" id="PS51918">
    <property type="entry name" value="RADICAL_SAM"/>
    <property type="match status" value="1"/>
</dbReference>
<evidence type="ECO:0000259" key="7">
    <source>
        <dbReference type="PROSITE" id="PS51918"/>
    </source>
</evidence>
<gene>
    <name evidence="8" type="ORF">IAA21_08575</name>
</gene>
<keyword evidence="2" id="KW-0949">S-adenosyl-L-methionine</keyword>
<dbReference type="SUPFAM" id="SSF102114">
    <property type="entry name" value="Radical SAM enzymes"/>
    <property type="match status" value="1"/>
</dbReference>
<dbReference type="GO" id="GO:0031419">
    <property type="term" value="F:cobalamin binding"/>
    <property type="evidence" value="ECO:0007669"/>
    <property type="project" value="InterPro"/>
</dbReference>
<comment type="cofactor">
    <cofactor evidence="1">
        <name>[4Fe-4S] cluster</name>
        <dbReference type="ChEBI" id="CHEBI:49883"/>
    </cofactor>
</comment>
<dbReference type="Pfam" id="PF04055">
    <property type="entry name" value="Radical_SAM"/>
    <property type="match status" value="1"/>
</dbReference>
<evidence type="ECO:0000256" key="1">
    <source>
        <dbReference type="ARBA" id="ARBA00001966"/>
    </source>
</evidence>
<dbReference type="PANTHER" id="PTHR43409">
    <property type="entry name" value="ANAEROBIC MAGNESIUM-PROTOPORPHYRIN IX MONOMETHYL ESTER CYCLASE-RELATED"/>
    <property type="match status" value="1"/>
</dbReference>
<dbReference type="Gene3D" id="3.40.50.280">
    <property type="entry name" value="Cobalamin-binding domain"/>
    <property type="match status" value="1"/>
</dbReference>
<dbReference type="Pfam" id="PF13311">
    <property type="entry name" value="DUF4080"/>
    <property type="match status" value="1"/>
</dbReference>
<evidence type="ECO:0000256" key="5">
    <source>
        <dbReference type="ARBA" id="ARBA00023014"/>
    </source>
</evidence>
<evidence type="ECO:0000313" key="8">
    <source>
        <dbReference type="EMBL" id="HIZ22833.1"/>
    </source>
</evidence>
<dbReference type="InterPro" id="IPR025288">
    <property type="entry name" value="DUF4080"/>
</dbReference>
<dbReference type="CDD" id="cd01335">
    <property type="entry name" value="Radical_SAM"/>
    <property type="match status" value="1"/>
</dbReference>
<dbReference type="GO" id="GO:0046872">
    <property type="term" value="F:metal ion binding"/>
    <property type="evidence" value="ECO:0007669"/>
    <property type="project" value="UniProtKB-KW"/>
</dbReference>
<dbReference type="InterPro" id="IPR023404">
    <property type="entry name" value="rSAM_horseshoe"/>
</dbReference>
<dbReference type="SFLD" id="SFLDS00029">
    <property type="entry name" value="Radical_SAM"/>
    <property type="match status" value="1"/>
</dbReference>
<organism evidence="8 9">
    <name type="scientific">Candidatus Blautia faecigallinarum</name>
    <dbReference type="NCBI Taxonomy" id="2838488"/>
    <lineage>
        <taxon>Bacteria</taxon>
        <taxon>Bacillati</taxon>
        <taxon>Bacillota</taxon>
        <taxon>Clostridia</taxon>
        <taxon>Lachnospirales</taxon>
        <taxon>Lachnospiraceae</taxon>
        <taxon>Blautia</taxon>
    </lineage>
</organism>
<dbReference type="InterPro" id="IPR034466">
    <property type="entry name" value="Methyltransferase_Class_B"/>
</dbReference>
<dbReference type="PANTHER" id="PTHR43409:SF16">
    <property type="entry name" value="SLR0320 PROTEIN"/>
    <property type="match status" value="1"/>
</dbReference>
<dbReference type="GO" id="GO:0051539">
    <property type="term" value="F:4 iron, 4 sulfur cluster binding"/>
    <property type="evidence" value="ECO:0007669"/>
    <property type="project" value="UniProtKB-KW"/>
</dbReference>
<dbReference type="InterPro" id="IPR058240">
    <property type="entry name" value="rSAM_sf"/>
</dbReference>
<protein>
    <submittedName>
        <fullName evidence="8">B12-binding domain-containing radical SAM protein</fullName>
    </submittedName>
</protein>
<dbReference type="SFLD" id="SFLDG01123">
    <property type="entry name" value="methyltransferase_(Class_B)"/>
    <property type="match status" value="1"/>
</dbReference>
<keyword evidence="4" id="KW-0408">Iron</keyword>
<dbReference type="InterPro" id="IPR006638">
    <property type="entry name" value="Elp3/MiaA/NifB-like_rSAM"/>
</dbReference>
<reference evidence="8" key="2">
    <citation type="submission" date="2021-04" db="EMBL/GenBank/DDBJ databases">
        <authorList>
            <person name="Gilroy R."/>
        </authorList>
    </citation>
    <scope>NUCLEOTIDE SEQUENCE</scope>
    <source>
        <strain evidence="8">14324</strain>
    </source>
</reference>
<dbReference type="GO" id="GO:0003824">
    <property type="term" value="F:catalytic activity"/>
    <property type="evidence" value="ECO:0007669"/>
    <property type="project" value="InterPro"/>
</dbReference>
<dbReference type="Gene3D" id="3.80.30.20">
    <property type="entry name" value="tm_1862 like domain"/>
    <property type="match status" value="1"/>
</dbReference>
<feature type="domain" description="B12-binding" evidence="6">
    <location>
        <begin position="1"/>
        <end position="134"/>
    </location>
</feature>
<evidence type="ECO:0000259" key="6">
    <source>
        <dbReference type="PROSITE" id="PS51332"/>
    </source>
</evidence>
<dbReference type="InterPro" id="IPR051198">
    <property type="entry name" value="BchE-like"/>
</dbReference>
<keyword evidence="3" id="KW-0479">Metal-binding</keyword>
<dbReference type="EMBL" id="DXBU01000117">
    <property type="protein sequence ID" value="HIZ22833.1"/>
    <property type="molecule type" value="Genomic_DNA"/>
</dbReference>
<feature type="domain" description="Radical SAM core" evidence="7">
    <location>
        <begin position="171"/>
        <end position="401"/>
    </location>
</feature>
<reference evidence="8" key="1">
    <citation type="journal article" date="2021" name="PeerJ">
        <title>Extensive microbial diversity within the chicken gut microbiome revealed by metagenomics and culture.</title>
        <authorList>
            <person name="Gilroy R."/>
            <person name="Ravi A."/>
            <person name="Getino M."/>
            <person name="Pursley I."/>
            <person name="Horton D.L."/>
            <person name="Alikhan N.F."/>
            <person name="Baker D."/>
            <person name="Gharbi K."/>
            <person name="Hall N."/>
            <person name="Watson M."/>
            <person name="Adriaenssens E.M."/>
            <person name="Foster-Nyarko E."/>
            <person name="Jarju S."/>
            <person name="Secka A."/>
            <person name="Antonio M."/>
            <person name="Oren A."/>
            <person name="Chaudhuri R.R."/>
            <person name="La Ragione R."/>
            <person name="Hildebrand F."/>
            <person name="Pallen M.J."/>
        </authorList>
    </citation>
    <scope>NUCLEOTIDE SEQUENCE</scope>
    <source>
        <strain evidence="8">14324</strain>
    </source>
</reference>
<dbReference type="GO" id="GO:0005829">
    <property type="term" value="C:cytosol"/>
    <property type="evidence" value="ECO:0007669"/>
    <property type="project" value="TreeGrafter"/>
</dbReference>
<dbReference type="AlphaFoldDB" id="A0A9D2DTK8"/>
<evidence type="ECO:0000313" key="9">
    <source>
        <dbReference type="Proteomes" id="UP000824041"/>
    </source>
</evidence>
<dbReference type="PROSITE" id="PS51332">
    <property type="entry name" value="B12_BINDING"/>
    <property type="match status" value="1"/>
</dbReference>